<evidence type="ECO:0000259" key="1">
    <source>
        <dbReference type="Pfam" id="PF13439"/>
    </source>
</evidence>
<feature type="non-terminal residue" evidence="2">
    <location>
        <position position="194"/>
    </location>
</feature>
<accession>X1SC07</accession>
<sequence>MKIALVHDYLNQYGGAERILEAFTKIYPDAPIFTLIYNPQKMRGVFYDKKIHTSFLQKLPLAKSHHRTFPLLMPVAIEKFDLSDYDVVLSDSASFAKGIITKPETLHVCYCHTPPRYAWDDSHKYIKEFGMAKWAKIFVPFFMNYIRLWDREASYRVDKFICNSNFVSQRIKKYYKRQAKVIYPPVDTEKFTLV</sequence>
<name>X1SC07_9ZZZZ</name>
<dbReference type="Pfam" id="PF13439">
    <property type="entry name" value="Glyco_transf_4"/>
    <property type="match status" value="1"/>
</dbReference>
<gene>
    <name evidence="2" type="ORF">S12H4_36349</name>
</gene>
<reference evidence="2" key="1">
    <citation type="journal article" date="2014" name="Front. Microbiol.">
        <title>High frequency of phylogenetically diverse reductive dehalogenase-homologous genes in deep subseafloor sedimentary metagenomes.</title>
        <authorList>
            <person name="Kawai M."/>
            <person name="Futagami T."/>
            <person name="Toyoda A."/>
            <person name="Takaki Y."/>
            <person name="Nishi S."/>
            <person name="Hori S."/>
            <person name="Arai W."/>
            <person name="Tsubouchi T."/>
            <person name="Morono Y."/>
            <person name="Uchiyama I."/>
            <person name="Ito T."/>
            <person name="Fujiyama A."/>
            <person name="Inagaki F."/>
            <person name="Takami H."/>
        </authorList>
    </citation>
    <scope>NUCLEOTIDE SEQUENCE</scope>
    <source>
        <strain evidence="2">Expedition CK06-06</strain>
    </source>
</reference>
<dbReference type="SUPFAM" id="SSF53756">
    <property type="entry name" value="UDP-Glycosyltransferase/glycogen phosphorylase"/>
    <property type="match status" value="1"/>
</dbReference>
<feature type="domain" description="Glycosyltransferase subfamily 4-like N-terminal" evidence="1">
    <location>
        <begin position="14"/>
        <end position="190"/>
    </location>
</feature>
<comment type="caution">
    <text evidence="2">The sequence shown here is derived from an EMBL/GenBank/DDBJ whole genome shotgun (WGS) entry which is preliminary data.</text>
</comment>
<dbReference type="InterPro" id="IPR028098">
    <property type="entry name" value="Glyco_trans_4-like_N"/>
</dbReference>
<evidence type="ECO:0000313" key="2">
    <source>
        <dbReference type="EMBL" id="GAI90557.1"/>
    </source>
</evidence>
<dbReference type="Gene3D" id="3.40.50.2000">
    <property type="entry name" value="Glycogen Phosphorylase B"/>
    <property type="match status" value="1"/>
</dbReference>
<proteinExistence type="predicted"/>
<organism evidence="2">
    <name type="scientific">marine sediment metagenome</name>
    <dbReference type="NCBI Taxonomy" id="412755"/>
    <lineage>
        <taxon>unclassified sequences</taxon>
        <taxon>metagenomes</taxon>
        <taxon>ecological metagenomes</taxon>
    </lineage>
</organism>
<protein>
    <recommendedName>
        <fullName evidence="1">Glycosyltransferase subfamily 4-like N-terminal domain-containing protein</fullName>
    </recommendedName>
</protein>
<dbReference type="AlphaFoldDB" id="X1SC07"/>
<dbReference type="EMBL" id="BARW01021664">
    <property type="protein sequence ID" value="GAI90557.1"/>
    <property type="molecule type" value="Genomic_DNA"/>
</dbReference>